<feature type="compositionally biased region" description="Polar residues" evidence="2">
    <location>
        <begin position="364"/>
        <end position="377"/>
    </location>
</feature>
<accession>A0ABS6MG41</accession>
<proteinExistence type="inferred from homology"/>
<evidence type="ECO:0000256" key="2">
    <source>
        <dbReference type="SAM" id="MobiDB-lite"/>
    </source>
</evidence>
<dbReference type="Proteomes" id="UP000704611">
    <property type="component" value="Unassembled WGS sequence"/>
</dbReference>
<evidence type="ECO:0000256" key="1">
    <source>
        <dbReference type="RuleBase" id="RU004003"/>
    </source>
</evidence>
<dbReference type="PANTHER" id="PTHR30332">
    <property type="entry name" value="PROBABLE GENERAL SECRETION PATHWAY PROTEIN D"/>
    <property type="match status" value="1"/>
</dbReference>
<protein>
    <recommendedName>
        <fullName evidence="3">Type II/III secretion system secretin-like domain-containing protein</fullName>
    </recommendedName>
</protein>
<reference evidence="4 5" key="1">
    <citation type="submission" date="2021-06" db="EMBL/GenBank/DDBJ databases">
        <title>Rheinheimera indica sp. nov., isolated from deep-sea sediment.</title>
        <authorList>
            <person name="Wang Z."/>
            <person name="Zhang X.-Y."/>
        </authorList>
    </citation>
    <scope>NUCLEOTIDE SEQUENCE [LARGE SCALE GENOMIC DNA]</scope>
    <source>
        <strain evidence="4 5">SM2107</strain>
    </source>
</reference>
<feature type="compositionally biased region" description="Polar residues" evidence="2">
    <location>
        <begin position="386"/>
        <end position="404"/>
    </location>
</feature>
<dbReference type="RefSeq" id="WP_217666633.1">
    <property type="nucleotide sequence ID" value="NZ_JAHRID010000001.1"/>
</dbReference>
<evidence type="ECO:0000313" key="5">
    <source>
        <dbReference type="Proteomes" id="UP000704611"/>
    </source>
</evidence>
<dbReference type="EMBL" id="JAHRID010000001">
    <property type="protein sequence ID" value="MBV2127783.1"/>
    <property type="molecule type" value="Genomic_DNA"/>
</dbReference>
<feature type="region of interest" description="Disordered" evidence="2">
    <location>
        <begin position="364"/>
        <end position="404"/>
    </location>
</feature>
<evidence type="ECO:0000313" key="4">
    <source>
        <dbReference type="EMBL" id="MBV2127783.1"/>
    </source>
</evidence>
<dbReference type="PROSITE" id="PS51257">
    <property type="entry name" value="PROKAR_LIPOPROTEIN"/>
    <property type="match status" value="1"/>
</dbReference>
<comment type="similarity">
    <text evidence="1">Belongs to the bacterial secretin family.</text>
</comment>
<name>A0ABS6MG41_9GAMM</name>
<feature type="region of interest" description="Disordered" evidence="2">
    <location>
        <begin position="34"/>
        <end position="57"/>
    </location>
</feature>
<feature type="domain" description="Type II/III secretion system secretin-like" evidence="3">
    <location>
        <begin position="511"/>
        <end position="671"/>
    </location>
</feature>
<keyword evidence="5" id="KW-1185">Reference proteome</keyword>
<dbReference type="InterPro" id="IPR004846">
    <property type="entry name" value="T2SS/T3SS_dom"/>
</dbReference>
<evidence type="ECO:0000259" key="3">
    <source>
        <dbReference type="Pfam" id="PF00263"/>
    </source>
</evidence>
<comment type="caution">
    <text evidence="4">The sequence shown here is derived from an EMBL/GenBank/DDBJ whole genome shotgun (WGS) entry which is preliminary data.</text>
</comment>
<dbReference type="PANTHER" id="PTHR30332:SF25">
    <property type="entry name" value="SECRETIN XPSD"/>
    <property type="match status" value="1"/>
</dbReference>
<gene>
    <name evidence="4" type="ORF">KQY15_01565</name>
</gene>
<sequence>MKKISRLSICIAASLFIGGCATSHDDSYSVSSSRIASGDNYSSSDNNEAEQNEDPAAAKASGYQALKSLDVEQRTLSSQQDAALRLSDSNKISFAADKMPTEQFIHAVMGDMLKLNYVITDGISTLSQPQSLHLQQPVSSRELFLLTAQLLDSSNIAISLREDTYFIHPKTQNNASTVLGIGRAYQDVPQVVGQIMQIVPIKYGINISLERTLRELINAKITPDFEKNMLFITAERNEILRALDLIQLLDMPANRGRNVGILRLTYLSAEEFIEQVNRLLASEGIPADTGPNPKTNISMVPLDQIGAVALFASEPFYLDRVNYWAKQLDKPSEGAQKRYYIFHPRFARASDLGASIAPLIGQTVSSGNRQGNQSRDTASAFDGATDTGSRNQQQGMGTAGRQASVTVSNENMTMTVDERSNTIIFYTSGIQYQTLLPMIRRLDIMPKQILLEATIAEVTLTDELSMGLEFAIQNGNFGYGTKGAFGVQEFGGLSLSYLDVGKEFLANLRASKTNVNVLSNPSLVVRDGVSANINVGTDVPTVGSTSVNPGTETETTTVEYRKTGVRMTVTPTINAQGLVVLQIDQSISNTTDGGTLAGSPAIFERSLKTEVLAQSGQTIMLGGLISENTNKSTSKVPFFGDLPGIGALFRSQKDSVTKTELVILITPRVIDQPEHWQQIRHKLDTGLQNLKIIE</sequence>
<dbReference type="Pfam" id="PF00263">
    <property type="entry name" value="Secretin"/>
    <property type="match status" value="1"/>
</dbReference>
<organism evidence="4 5">
    <name type="scientific">Arsukibacterium indicum</name>
    <dbReference type="NCBI Taxonomy" id="2848612"/>
    <lineage>
        <taxon>Bacteria</taxon>
        <taxon>Pseudomonadati</taxon>
        <taxon>Pseudomonadota</taxon>
        <taxon>Gammaproteobacteria</taxon>
        <taxon>Chromatiales</taxon>
        <taxon>Chromatiaceae</taxon>
        <taxon>Arsukibacterium</taxon>
    </lineage>
</organism>
<dbReference type="InterPro" id="IPR050810">
    <property type="entry name" value="Bact_Secretion_Sys_Channel"/>
</dbReference>